<dbReference type="RefSeq" id="WP_254739104.1">
    <property type="nucleotide sequence ID" value="NZ_JANCLU010000003.1"/>
</dbReference>
<dbReference type="InterPro" id="IPR011738">
    <property type="entry name" value="Phage_CHP"/>
</dbReference>
<gene>
    <name evidence="1" type="ORF">NK718_04610</name>
</gene>
<proteinExistence type="predicted"/>
<dbReference type="Proteomes" id="UP001205890">
    <property type="component" value="Unassembled WGS sequence"/>
</dbReference>
<reference evidence="1 2" key="1">
    <citation type="submission" date="2022-07" db="EMBL/GenBank/DDBJ databases">
        <authorList>
            <person name="Li W.-J."/>
            <person name="Deng Q.-Q."/>
        </authorList>
    </citation>
    <scope>NUCLEOTIDE SEQUENCE [LARGE SCALE GENOMIC DNA]</scope>
    <source>
        <strain evidence="1 2">SYSU M60028</strain>
    </source>
</reference>
<keyword evidence="2" id="KW-1185">Reference proteome</keyword>
<dbReference type="InterPro" id="IPR021146">
    <property type="entry name" value="Phage_gp6-like_head-tail"/>
</dbReference>
<evidence type="ECO:0000313" key="1">
    <source>
        <dbReference type="EMBL" id="MCP8937786.1"/>
    </source>
</evidence>
<accession>A0ABT1L8F1</accession>
<dbReference type="InterPro" id="IPR006450">
    <property type="entry name" value="Phage_HK97_gp6-like"/>
</dbReference>
<evidence type="ECO:0000313" key="2">
    <source>
        <dbReference type="Proteomes" id="UP001205890"/>
    </source>
</evidence>
<name>A0ABT1L8F1_9HYPH</name>
<dbReference type="NCBIfam" id="TIGR01560">
    <property type="entry name" value="put_DNA_pack"/>
    <property type="match status" value="1"/>
</dbReference>
<sequence>MALTPIAPPAAEPLTLAEAKLWLRVDGDEEDALIGALVAAARAAVEAASGRLLVAQSWRWSLDAWPAMSPFALPVAPVRAVVAARVRDAAGLVTDLAADAFDLDAASDPPRLAWRGPPPPGPGLGGVEIDLAAGYGAPAAVPAPLIQAVRITLAALYEARGDASSTLSTVLPPAALALVAPFRRVRL</sequence>
<dbReference type="Pfam" id="PF05135">
    <property type="entry name" value="Phage_connect_1"/>
    <property type="match status" value="1"/>
</dbReference>
<dbReference type="EMBL" id="JANCLU010000003">
    <property type="protein sequence ID" value="MCP8937786.1"/>
    <property type="molecule type" value="Genomic_DNA"/>
</dbReference>
<protein>
    <submittedName>
        <fullName evidence="1">Head-tail connector protein</fullName>
    </submittedName>
</protein>
<dbReference type="NCBIfam" id="TIGR02215">
    <property type="entry name" value="phage_chp_gp8"/>
    <property type="match status" value="1"/>
</dbReference>
<organism evidence="1 2">
    <name type="scientific">Alsobacter ponti</name>
    <dbReference type="NCBI Taxonomy" id="2962936"/>
    <lineage>
        <taxon>Bacteria</taxon>
        <taxon>Pseudomonadati</taxon>
        <taxon>Pseudomonadota</taxon>
        <taxon>Alphaproteobacteria</taxon>
        <taxon>Hyphomicrobiales</taxon>
        <taxon>Alsobacteraceae</taxon>
        <taxon>Alsobacter</taxon>
    </lineage>
</organism>
<dbReference type="Gene3D" id="1.10.3230.30">
    <property type="entry name" value="Phage gp6-like head-tail connector protein"/>
    <property type="match status" value="1"/>
</dbReference>
<comment type="caution">
    <text evidence="1">The sequence shown here is derived from an EMBL/GenBank/DDBJ whole genome shotgun (WGS) entry which is preliminary data.</text>
</comment>
<dbReference type="CDD" id="cd08054">
    <property type="entry name" value="gp6"/>
    <property type="match status" value="1"/>
</dbReference>